<proteinExistence type="predicted"/>
<gene>
    <name evidence="2" type="ORF">Rhe02_26110</name>
</gene>
<dbReference type="Proteomes" id="UP000612899">
    <property type="component" value="Unassembled WGS sequence"/>
</dbReference>
<feature type="transmembrane region" description="Helical" evidence="1">
    <location>
        <begin position="169"/>
        <end position="188"/>
    </location>
</feature>
<evidence type="ECO:0008006" key="4">
    <source>
        <dbReference type="Google" id="ProtNLM"/>
    </source>
</evidence>
<comment type="caution">
    <text evidence="2">The sequence shown here is derived from an EMBL/GenBank/DDBJ whole genome shotgun (WGS) entry which is preliminary data.</text>
</comment>
<organism evidence="2 3">
    <name type="scientific">Rhizocola hellebori</name>
    <dbReference type="NCBI Taxonomy" id="1392758"/>
    <lineage>
        <taxon>Bacteria</taxon>
        <taxon>Bacillati</taxon>
        <taxon>Actinomycetota</taxon>
        <taxon>Actinomycetes</taxon>
        <taxon>Micromonosporales</taxon>
        <taxon>Micromonosporaceae</taxon>
        <taxon>Rhizocola</taxon>
    </lineage>
</organism>
<keyword evidence="1" id="KW-1133">Transmembrane helix</keyword>
<feature type="transmembrane region" description="Helical" evidence="1">
    <location>
        <begin position="367"/>
        <end position="389"/>
    </location>
</feature>
<name>A0A8J3Q5Z8_9ACTN</name>
<feature type="transmembrane region" description="Helical" evidence="1">
    <location>
        <begin position="20"/>
        <end position="38"/>
    </location>
</feature>
<protein>
    <recommendedName>
        <fullName evidence="4">Polysaccharide biosynthesis protein</fullName>
    </recommendedName>
</protein>
<reference evidence="2" key="1">
    <citation type="submission" date="2021-01" db="EMBL/GenBank/DDBJ databases">
        <title>Whole genome shotgun sequence of Rhizocola hellebori NBRC 109834.</title>
        <authorList>
            <person name="Komaki H."/>
            <person name="Tamura T."/>
        </authorList>
    </citation>
    <scope>NUCLEOTIDE SEQUENCE</scope>
    <source>
        <strain evidence="2">NBRC 109834</strain>
    </source>
</reference>
<accession>A0A8J3Q5Z8</accession>
<evidence type="ECO:0000313" key="2">
    <source>
        <dbReference type="EMBL" id="GIH04544.1"/>
    </source>
</evidence>
<keyword evidence="3" id="KW-1185">Reference proteome</keyword>
<feature type="transmembrane region" description="Helical" evidence="1">
    <location>
        <begin position="44"/>
        <end position="64"/>
    </location>
</feature>
<keyword evidence="1" id="KW-0812">Transmembrane</keyword>
<dbReference type="EMBL" id="BONY01000013">
    <property type="protein sequence ID" value="GIH04544.1"/>
    <property type="molecule type" value="Genomic_DNA"/>
</dbReference>
<evidence type="ECO:0000313" key="3">
    <source>
        <dbReference type="Proteomes" id="UP000612899"/>
    </source>
</evidence>
<dbReference type="RefSeq" id="WP_203908424.1">
    <property type="nucleotide sequence ID" value="NZ_BONY01000013.1"/>
</dbReference>
<feature type="transmembrane region" description="Helical" evidence="1">
    <location>
        <begin position="282"/>
        <end position="305"/>
    </location>
</feature>
<feature type="transmembrane region" description="Helical" evidence="1">
    <location>
        <begin position="85"/>
        <end position="105"/>
    </location>
</feature>
<dbReference type="AlphaFoldDB" id="A0A8J3Q5Z8"/>
<keyword evidence="1" id="KW-0472">Membrane</keyword>
<feature type="transmembrane region" description="Helical" evidence="1">
    <location>
        <begin position="311"/>
        <end position="331"/>
    </location>
</feature>
<feature type="transmembrane region" description="Helical" evidence="1">
    <location>
        <begin position="343"/>
        <end position="361"/>
    </location>
</feature>
<feature type="transmembrane region" description="Helical" evidence="1">
    <location>
        <begin position="111"/>
        <end position="133"/>
    </location>
</feature>
<sequence length="411" mass="42718">MSRVLGPRMLRRAFQSATLMYVSALAMSGLAILISVALPPDQRGLLVATITSAAVGVAIGGLSLETFLLAQGRPWLDETAGRRSLLLYAATVPISAGLGAAFAIYSGEASALLAAAGAALIAASNVPAAAGLSKGNFLGVYRNRALFAAIAPAAYGLLVVAGIDNAQLWIASWLVCQAFMAISMWGRYGDILRGLARRPSTQPERLTRMGLTHSGAVAQIFTYRFDQLTLARYQGADALAVYSLAIAAMEFSQAGAVVAAQRVLGDHDEGAQARLRKALGRALYLSLGLSGLALAGLWAIGLVTIAYQGAVVLGAILLLRTVAVVVGKILSARMVNLGGERQTAVIAAGTAVAAIALYPVVASRYGAWGIAVASVILFTGHTLATGTTLRLRSRQQPMVPAEIREEQGEFA</sequence>
<evidence type="ECO:0000256" key="1">
    <source>
        <dbReference type="SAM" id="Phobius"/>
    </source>
</evidence>
<feature type="transmembrane region" description="Helical" evidence="1">
    <location>
        <begin position="145"/>
        <end position="163"/>
    </location>
</feature>